<dbReference type="EMBL" id="JAPFRD010000010">
    <property type="protein sequence ID" value="MCW8108657.1"/>
    <property type="molecule type" value="Genomic_DNA"/>
</dbReference>
<reference evidence="1" key="1">
    <citation type="submission" date="2022-11" db="EMBL/GenBank/DDBJ databases">
        <title>Alteromonas sp. nov., isolated from sea water of the Qingdao.</title>
        <authorList>
            <person name="Wang Q."/>
        </authorList>
    </citation>
    <scope>NUCLEOTIDE SEQUENCE</scope>
    <source>
        <strain evidence="1">ASW11-7</strain>
    </source>
</reference>
<comment type="caution">
    <text evidence="1">The sequence shown here is derived from an EMBL/GenBank/DDBJ whole genome shotgun (WGS) entry which is preliminary data.</text>
</comment>
<keyword evidence="2" id="KW-1185">Reference proteome</keyword>
<proteinExistence type="predicted"/>
<evidence type="ECO:0000313" key="2">
    <source>
        <dbReference type="Proteomes" id="UP001142810"/>
    </source>
</evidence>
<dbReference type="Proteomes" id="UP001142810">
    <property type="component" value="Unassembled WGS sequence"/>
</dbReference>
<evidence type="ECO:0000313" key="1">
    <source>
        <dbReference type="EMBL" id="MCW8108657.1"/>
    </source>
</evidence>
<name>A0ABT3P7B9_9ALTE</name>
<organism evidence="1 2">
    <name type="scientific">Alteromonas aquimaris</name>
    <dbReference type="NCBI Taxonomy" id="2998417"/>
    <lineage>
        <taxon>Bacteria</taxon>
        <taxon>Pseudomonadati</taxon>
        <taxon>Pseudomonadota</taxon>
        <taxon>Gammaproteobacteria</taxon>
        <taxon>Alteromonadales</taxon>
        <taxon>Alteromonadaceae</taxon>
        <taxon>Alteromonas/Salinimonas group</taxon>
        <taxon>Alteromonas</taxon>
    </lineage>
</organism>
<dbReference type="RefSeq" id="WP_265617408.1">
    <property type="nucleotide sequence ID" value="NZ_JAPFRD010000010.1"/>
</dbReference>
<protein>
    <submittedName>
        <fullName evidence="1">Uncharacterized protein</fullName>
    </submittedName>
</protein>
<accession>A0ABT3P7B9</accession>
<sequence>MQKKNGSPFVRLMQQGHSKVKYSNKKARMLMLFGDNEHRQIAALIKKWLDEDEQQK</sequence>
<gene>
    <name evidence="1" type="ORF">OPS25_09130</name>
</gene>